<dbReference type="GeneID" id="36837233"/>
<dbReference type="Proteomes" id="UP000248410">
    <property type="component" value="Chromosome"/>
</dbReference>
<proteinExistence type="predicted"/>
<dbReference type="KEGG" id="asul:DFR86_04650"/>
<organism evidence="2 3">
    <name type="scientific">Acidianus sulfidivorans JP7</name>
    <dbReference type="NCBI Taxonomy" id="619593"/>
    <lineage>
        <taxon>Archaea</taxon>
        <taxon>Thermoproteota</taxon>
        <taxon>Thermoprotei</taxon>
        <taxon>Sulfolobales</taxon>
        <taxon>Sulfolobaceae</taxon>
        <taxon>Acidianus</taxon>
    </lineage>
</organism>
<feature type="domain" description="HTH bat-type" evidence="1">
    <location>
        <begin position="146"/>
        <end position="197"/>
    </location>
</feature>
<dbReference type="InterPro" id="IPR007050">
    <property type="entry name" value="HTH_bacterioopsin"/>
</dbReference>
<evidence type="ECO:0000313" key="3">
    <source>
        <dbReference type="Proteomes" id="UP000248410"/>
    </source>
</evidence>
<protein>
    <submittedName>
        <fullName evidence="2">Bacterio-opsin activator</fullName>
    </submittedName>
</protein>
<dbReference type="PANTHER" id="PTHR34236">
    <property type="entry name" value="DIMETHYL SULFOXIDE REDUCTASE TRANSCRIPTIONAL ACTIVATOR"/>
    <property type="match status" value="1"/>
</dbReference>
<dbReference type="Pfam" id="PF04967">
    <property type="entry name" value="HTH_10"/>
    <property type="match status" value="1"/>
</dbReference>
<gene>
    <name evidence="2" type="ORF">DFR86_04650</name>
</gene>
<dbReference type="AlphaFoldDB" id="A0A2U9ILL6"/>
<dbReference type="OrthoDB" id="168808at2157"/>
<accession>A0A2U9ILL6</accession>
<sequence length="206" mass="24241">MLKKVYIAVEHDDCWTAQMPINASTINLEVYPHKNYLRSRILIESKDREILNIMRSHHTILKILNTYRFKDSIYVDFLNKYRDSIAGLLYDNEVLILGNNISNGEEIWTFATSNKNIKQIIKEVENIGKIKDLRVFDLDLFISPDLTDIETKVLQMSYKYGYLEYPRKISADQMAEKLGLSKVTFLYHLRNAQKKITKFILKNNEL</sequence>
<evidence type="ECO:0000259" key="1">
    <source>
        <dbReference type="Pfam" id="PF04967"/>
    </source>
</evidence>
<evidence type="ECO:0000313" key="2">
    <source>
        <dbReference type="EMBL" id="AWR96916.1"/>
    </source>
</evidence>
<keyword evidence="3" id="KW-1185">Reference proteome</keyword>
<name>A0A2U9ILL6_9CREN</name>
<dbReference type="EMBL" id="CP029288">
    <property type="protein sequence ID" value="AWR96916.1"/>
    <property type="molecule type" value="Genomic_DNA"/>
</dbReference>
<dbReference type="RefSeq" id="WP_110379806.1">
    <property type="nucleotide sequence ID" value="NZ_CP029288.2"/>
</dbReference>
<reference evidence="2 3" key="1">
    <citation type="submission" date="2018-05" db="EMBL/GenBank/DDBJ databases">
        <title>Complete Genome Sequences of Extremely Thermoacidophilic, Metal-Mobilizing Type-Strain Members of the Archaeal Family Sulfolobaceae: Acidianus brierleyi DSM-1651T, Acidianus sulfidivorans DSM-18786T, Metallosphaera hakonensis DSM-7519T, and Metallosphaera prunae DSM-10039T.</title>
        <authorList>
            <person name="Counts J.A."/>
            <person name="Kelly R.M."/>
        </authorList>
    </citation>
    <scope>NUCLEOTIDE SEQUENCE [LARGE SCALE GENOMIC DNA]</scope>
    <source>
        <strain evidence="2 3">JP7</strain>
    </source>
</reference>
<dbReference type="PANTHER" id="PTHR34236:SF1">
    <property type="entry name" value="DIMETHYL SULFOXIDE REDUCTASE TRANSCRIPTIONAL ACTIVATOR"/>
    <property type="match status" value="1"/>
</dbReference>